<dbReference type="OrthoDB" id="4705317at2"/>
<proteinExistence type="predicted"/>
<gene>
    <name evidence="2" type="ORF">FIV41_20555</name>
</gene>
<organism evidence="2 3">
    <name type="scientific">Pseudomonas marginalis</name>
    <name type="common">Pseudomonas panacis</name>
    <dbReference type="NCBI Taxonomy" id="298"/>
    <lineage>
        <taxon>Bacteria</taxon>
        <taxon>Pseudomonadati</taxon>
        <taxon>Pseudomonadota</taxon>
        <taxon>Gammaproteobacteria</taxon>
        <taxon>Pseudomonadales</taxon>
        <taxon>Pseudomonadaceae</taxon>
        <taxon>Pseudomonas</taxon>
    </lineage>
</organism>
<sequence length="247" mass="28653">MMVYDPQTVLISIDNNLLLVNGLMAICMVAVVIYYIDAFKIAKLHQAYPIPFAAAGWYAVHDLYFAAEWEKWFVGYSHWWLELWAVSCFFYGTLELVMCYQVYKYGRKELMPGLTQRQFGGALLLSLLAISVFWIMLKQVVNDDLCLIAFAVTTFWPQVWGTLLMIKRQSMRGCSNTMLWCMLASPIGMFSAWYFLDPFFRSPIWLSFAAVTVSWAVFNLWLSTKVPKYVSESEPETYVSYRKPLTL</sequence>
<evidence type="ECO:0000256" key="1">
    <source>
        <dbReference type="SAM" id="Phobius"/>
    </source>
</evidence>
<feature type="transmembrane region" description="Helical" evidence="1">
    <location>
        <begin position="147"/>
        <end position="166"/>
    </location>
</feature>
<evidence type="ECO:0000313" key="2">
    <source>
        <dbReference type="EMBL" id="TWR56179.1"/>
    </source>
</evidence>
<dbReference type="RefSeq" id="WP_074845573.1">
    <property type="nucleotide sequence ID" value="NZ_FNSU01000002.1"/>
</dbReference>
<feature type="transmembrane region" description="Helical" evidence="1">
    <location>
        <begin position="79"/>
        <end position="100"/>
    </location>
</feature>
<feature type="transmembrane region" description="Helical" evidence="1">
    <location>
        <begin position="121"/>
        <end position="141"/>
    </location>
</feature>
<protein>
    <submittedName>
        <fullName evidence="2">Uncharacterized protein</fullName>
    </submittedName>
</protein>
<dbReference type="AlphaFoldDB" id="A0A9X9BQB1"/>
<keyword evidence="1" id="KW-0472">Membrane</keyword>
<reference evidence="2 3" key="1">
    <citation type="submission" date="2019-06" db="EMBL/GenBank/DDBJ databases">
        <title>Pseudomonas bimorpha sp. nov. isolated from bovine raw milk and skim milk concentrate.</title>
        <authorList>
            <person name="Hofmann K."/>
            <person name="Huptas C."/>
            <person name="Doll E."/>
            <person name="Scherer S."/>
            <person name="Wenning M."/>
        </authorList>
    </citation>
    <scope>NUCLEOTIDE SEQUENCE [LARGE SCALE GENOMIC DNA]</scope>
    <source>
        <strain evidence="2 3">DSM 13124</strain>
    </source>
</reference>
<feature type="transmembrane region" description="Helical" evidence="1">
    <location>
        <begin position="17"/>
        <end position="36"/>
    </location>
</feature>
<feature type="transmembrane region" description="Helical" evidence="1">
    <location>
        <begin position="202"/>
        <end position="222"/>
    </location>
</feature>
<dbReference type="EMBL" id="VFEQ01000014">
    <property type="protein sequence ID" value="TWR56179.1"/>
    <property type="molecule type" value="Genomic_DNA"/>
</dbReference>
<keyword evidence="1" id="KW-0812">Transmembrane</keyword>
<evidence type="ECO:0000313" key="3">
    <source>
        <dbReference type="Proteomes" id="UP000316123"/>
    </source>
</evidence>
<comment type="caution">
    <text evidence="2">The sequence shown here is derived from an EMBL/GenBank/DDBJ whole genome shotgun (WGS) entry which is preliminary data.</text>
</comment>
<keyword evidence="1" id="KW-1133">Transmembrane helix</keyword>
<feature type="transmembrane region" description="Helical" evidence="1">
    <location>
        <begin position="178"/>
        <end position="196"/>
    </location>
</feature>
<accession>A0A9X9BQB1</accession>
<dbReference type="Proteomes" id="UP000316123">
    <property type="component" value="Unassembled WGS sequence"/>
</dbReference>
<name>A0A9X9BQB1_PSEMA</name>